<keyword evidence="2" id="KW-1185">Reference proteome</keyword>
<proteinExistence type="predicted"/>
<accession>A0ACC1XZ19</accession>
<dbReference type="Proteomes" id="UP001164539">
    <property type="component" value="Chromosome 6"/>
</dbReference>
<gene>
    <name evidence="1" type="ORF">OWV82_011663</name>
</gene>
<evidence type="ECO:0000313" key="2">
    <source>
        <dbReference type="Proteomes" id="UP001164539"/>
    </source>
</evidence>
<reference evidence="1 2" key="1">
    <citation type="journal article" date="2023" name="Science">
        <title>Complex scaffold remodeling in plant triterpene biosynthesis.</title>
        <authorList>
            <person name="De La Pena R."/>
            <person name="Hodgson H."/>
            <person name="Liu J.C."/>
            <person name="Stephenson M.J."/>
            <person name="Martin A.C."/>
            <person name="Owen C."/>
            <person name="Harkess A."/>
            <person name="Leebens-Mack J."/>
            <person name="Jimenez L.E."/>
            <person name="Osbourn A."/>
            <person name="Sattely E.S."/>
        </authorList>
    </citation>
    <scope>NUCLEOTIDE SEQUENCE [LARGE SCALE GENOMIC DNA]</scope>
    <source>
        <strain evidence="2">cv. JPN11</strain>
        <tissue evidence="1">Leaf</tissue>
    </source>
</reference>
<organism evidence="1 2">
    <name type="scientific">Melia azedarach</name>
    <name type="common">Chinaberry tree</name>
    <dbReference type="NCBI Taxonomy" id="155640"/>
    <lineage>
        <taxon>Eukaryota</taxon>
        <taxon>Viridiplantae</taxon>
        <taxon>Streptophyta</taxon>
        <taxon>Embryophyta</taxon>
        <taxon>Tracheophyta</taxon>
        <taxon>Spermatophyta</taxon>
        <taxon>Magnoliopsida</taxon>
        <taxon>eudicotyledons</taxon>
        <taxon>Gunneridae</taxon>
        <taxon>Pentapetalae</taxon>
        <taxon>rosids</taxon>
        <taxon>malvids</taxon>
        <taxon>Sapindales</taxon>
        <taxon>Meliaceae</taxon>
        <taxon>Melia</taxon>
    </lineage>
</organism>
<comment type="caution">
    <text evidence="1">The sequence shown here is derived from an EMBL/GenBank/DDBJ whole genome shotgun (WGS) entry which is preliminary data.</text>
</comment>
<dbReference type="EMBL" id="CM051399">
    <property type="protein sequence ID" value="KAJ4716681.1"/>
    <property type="molecule type" value="Genomic_DNA"/>
</dbReference>
<name>A0ACC1XZ19_MELAZ</name>
<sequence length="153" mass="17518">MDSAPICVKFTGKNYSTWAFQFEFFLKGKDLWGYIDGTDVAPTSDTAKSKDVASSPSWAVLDARTMSWLFDSVEAHIVTNLRAHRSAQSMWNYLQRVYHQDNDACRFQLEHVIAMFQHGSLSIQDYYSAFMTLWHEYTDLVTTDVPVAALKTI</sequence>
<protein>
    <submittedName>
        <fullName evidence="1">Uncharacterized protein</fullName>
    </submittedName>
</protein>
<evidence type="ECO:0000313" key="1">
    <source>
        <dbReference type="EMBL" id="KAJ4716681.1"/>
    </source>
</evidence>